<feature type="transmembrane region" description="Helical" evidence="1">
    <location>
        <begin position="44"/>
        <end position="64"/>
    </location>
</feature>
<feature type="transmembrane region" description="Helical" evidence="1">
    <location>
        <begin position="95"/>
        <end position="114"/>
    </location>
</feature>
<keyword evidence="1" id="KW-0472">Membrane</keyword>
<protein>
    <recommendedName>
        <fullName evidence="4">Integral membrane protein</fullName>
    </recommendedName>
</protein>
<name>A0ABZ0V7P0_9MICO</name>
<dbReference type="Proteomes" id="UP001324533">
    <property type="component" value="Chromosome"/>
</dbReference>
<evidence type="ECO:0000313" key="3">
    <source>
        <dbReference type="Proteomes" id="UP001324533"/>
    </source>
</evidence>
<dbReference type="RefSeq" id="WP_322409760.1">
    <property type="nucleotide sequence ID" value="NZ_CP139779.1"/>
</dbReference>
<evidence type="ECO:0000256" key="1">
    <source>
        <dbReference type="SAM" id="Phobius"/>
    </source>
</evidence>
<reference evidence="2 3" key="1">
    <citation type="submission" date="2023-06" db="EMBL/GenBank/DDBJ databases">
        <title>Rock-solubilizing bacteria, Microbacterium invictum, promotes re-establishment of vegetation in rocky wasteland by accelerating rock bio-weathering and reshaping soil bacterial community.</title>
        <authorList>
            <person name="Liu C."/>
        </authorList>
    </citation>
    <scope>NUCLEOTIDE SEQUENCE [LARGE SCALE GENOMIC DNA]</scope>
    <source>
        <strain evidence="2 3">X-18</strain>
    </source>
</reference>
<keyword evidence="1" id="KW-1133">Transmembrane helix</keyword>
<feature type="transmembrane region" description="Helical" evidence="1">
    <location>
        <begin position="7"/>
        <end position="32"/>
    </location>
</feature>
<sequence length="123" mass="12668">MAGQRPAGVVLIAVLAWIGAALQIISGVLVLTRVLSPDGVGAEPAWVAIVVGVISFLVAFFLFSGSNVARILVTISFVLSLLTAIVAIAANPANLVAPILSGIVAIIGLALLYTSRANEFFRK</sequence>
<evidence type="ECO:0008006" key="4">
    <source>
        <dbReference type="Google" id="ProtNLM"/>
    </source>
</evidence>
<proteinExistence type="predicted"/>
<keyword evidence="3" id="KW-1185">Reference proteome</keyword>
<keyword evidence="1" id="KW-0812">Transmembrane</keyword>
<evidence type="ECO:0000313" key="2">
    <source>
        <dbReference type="EMBL" id="WQB69638.1"/>
    </source>
</evidence>
<feature type="transmembrane region" description="Helical" evidence="1">
    <location>
        <begin position="71"/>
        <end position="89"/>
    </location>
</feature>
<dbReference type="EMBL" id="CP139779">
    <property type="protein sequence ID" value="WQB69638.1"/>
    <property type="molecule type" value="Genomic_DNA"/>
</dbReference>
<gene>
    <name evidence="2" type="ORF">T9R20_13165</name>
</gene>
<organism evidence="2 3">
    <name type="scientific">Microbacterium invictum</name>
    <dbReference type="NCBI Taxonomy" id="515415"/>
    <lineage>
        <taxon>Bacteria</taxon>
        <taxon>Bacillati</taxon>
        <taxon>Actinomycetota</taxon>
        <taxon>Actinomycetes</taxon>
        <taxon>Micrococcales</taxon>
        <taxon>Microbacteriaceae</taxon>
        <taxon>Microbacterium</taxon>
    </lineage>
</organism>
<accession>A0ABZ0V7P0</accession>